<evidence type="ECO:0000256" key="5">
    <source>
        <dbReference type="ARBA" id="ARBA00011437"/>
    </source>
</evidence>
<dbReference type="InterPro" id="IPR003920">
    <property type="entry name" value="Cell_synth_B"/>
</dbReference>
<dbReference type="Proteomes" id="UP000284908">
    <property type="component" value="Unassembled WGS sequence"/>
</dbReference>
<keyword evidence="12 15" id="KW-1133">Transmembrane helix</keyword>
<dbReference type="PRINTS" id="PR01440">
    <property type="entry name" value="CELLSNTHASEB"/>
</dbReference>
<accession>A0A419N8M6</accession>
<evidence type="ECO:0000256" key="13">
    <source>
        <dbReference type="ARBA" id="ARBA00023136"/>
    </source>
</evidence>
<keyword evidence="8 15" id="KW-0997">Cell inner membrane</keyword>
<evidence type="ECO:0000256" key="6">
    <source>
        <dbReference type="ARBA" id="ARBA00021844"/>
    </source>
</evidence>
<comment type="similarity">
    <text evidence="4 15">Belongs to the AcsB/BcsB family.</text>
</comment>
<evidence type="ECO:0000256" key="11">
    <source>
        <dbReference type="ARBA" id="ARBA00022916"/>
    </source>
</evidence>
<protein>
    <recommendedName>
        <fullName evidence="6 15">Cyclic di-GMP-binding protein</fullName>
    </recommendedName>
    <alternativeName>
        <fullName evidence="14 15">Cellulose synthase regulatory subunit</fullName>
    </alternativeName>
</protein>
<dbReference type="RefSeq" id="WP_120132946.1">
    <property type="nucleotide sequence ID" value="NZ_RAHH01000012.1"/>
</dbReference>
<keyword evidence="13 15" id="KW-0472">Membrane</keyword>
<evidence type="ECO:0000256" key="9">
    <source>
        <dbReference type="ARBA" id="ARBA00022636"/>
    </source>
</evidence>
<name>A0A419N8M6_9GAMM</name>
<evidence type="ECO:0000256" key="1">
    <source>
        <dbReference type="ARBA" id="ARBA00002057"/>
    </source>
</evidence>
<evidence type="ECO:0000256" key="8">
    <source>
        <dbReference type="ARBA" id="ARBA00022519"/>
    </source>
</evidence>
<keyword evidence="7 15" id="KW-1003">Cell membrane</keyword>
<comment type="subcellular location">
    <subcellularLocation>
        <location evidence="2">Cell inner membrane</location>
        <topology evidence="2">Single-pass membrane protein</topology>
    </subcellularLocation>
</comment>
<feature type="chain" id="PRO_5018824214" description="Cyclic di-GMP-binding protein" evidence="15">
    <location>
        <begin position="28"/>
        <end position="791"/>
    </location>
</feature>
<evidence type="ECO:0000256" key="7">
    <source>
        <dbReference type="ARBA" id="ARBA00022475"/>
    </source>
</evidence>
<gene>
    <name evidence="16" type="primary">bcsB</name>
    <name evidence="16" type="ORF">D6C13_11845</name>
</gene>
<comment type="pathway">
    <text evidence="3 15">Glycan metabolism; bacterial cellulose biosynthesis.</text>
</comment>
<keyword evidence="9 15" id="KW-0973">c-di-GMP</keyword>
<dbReference type="Pfam" id="PF03170">
    <property type="entry name" value="BcsB"/>
    <property type="match status" value="1"/>
</dbReference>
<organism evidence="16 17">
    <name type="scientific">Rahnella woolbedingensis</name>
    <dbReference type="NCBI Taxonomy" id="1510574"/>
    <lineage>
        <taxon>Bacteria</taxon>
        <taxon>Pseudomonadati</taxon>
        <taxon>Pseudomonadota</taxon>
        <taxon>Gammaproteobacteria</taxon>
        <taxon>Enterobacterales</taxon>
        <taxon>Yersiniaceae</taxon>
        <taxon>Rahnella</taxon>
    </lineage>
</organism>
<sequence>MKRLPLTILMTSALMSLAVGSAAPAFSAPASISQAPAGAGNPLAPAAVAPIMPAPQVSLPVVAPAVNPMIIPGAPVRNVTLPFADVAPTPGAITLRGIQPNGQIEFGIRSDEVVTQATLNLEFTPSPSLIPVQSHLKVYLNDQLMGVEAIDKDQLGKKNHLQMAIDPRYVTDFNRIRLEFIGHYQNVCENPANTTLWLEISKGSSLSLQIQKLPLGNDLAHFPVPFFDARDSRPLNLPMVFAASPDATQQQAAAILASWFGTKAQWRGQAFPTLYNQLPDSHAVVFATNDKRPDFLKNMPPVKGPVVQMVSRPDNPYVKMLLILGRDDQDLLTAVKGIAQGNILFRGETIGVDKVDQIQPRLPYDAPNWVRTDRPMNFGELKQYAEQLQSDGIQPNPITLNINLPPDLFLINSTGIDMRLKYRYTSPQLKNTSRLSISLNNQFVQDLTLKTGHDQGSQLLRLSLLQGLLDGNKDLNIPALKLGAVNQMRFDFDYTSLLASGVEGRCETYTTVPNHVVIDDSSTIDFSGYRHFMAMPDLRAFANAGFPFSRMADLSQTLVLVQPQPQPVQLTTLLDAMGNIGALTGYPALGVSLTEDTAKAKSTDADLLVIGNLPDGLRDDSMRDDKKANLLINAARDAVNTPIRQTPLPDNIAPASDARVDSSSQITAQGPIAAVVGLQSPYFEQRSVVALMANSPQGFTMLNASMLDSKQRALVFGSVSVVRDSGVSSLRVGDSYYVGHLPWWERVWNALATHPVLLAAMAVIVVILAAILLWTGLRSLARRRLSDDDQE</sequence>
<comment type="subunit">
    <text evidence="5 15">Tightly associated with the cellulose synthase catalytic subunit.</text>
</comment>
<evidence type="ECO:0000256" key="14">
    <source>
        <dbReference type="ARBA" id="ARBA00033444"/>
    </source>
</evidence>
<evidence type="ECO:0000313" key="16">
    <source>
        <dbReference type="EMBL" id="RJT44029.1"/>
    </source>
</evidence>
<dbReference type="OrthoDB" id="9806702at2"/>
<keyword evidence="17" id="KW-1185">Reference proteome</keyword>
<dbReference type="NCBIfam" id="NF008325">
    <property type="entry name" value="PRK11114.1-3"/>
    <property type="match status" value="1"/>
</dbReference>
<dbReference type="Gene3D" id="2.60.120.260">
    <property type="entry name" value="Galactose-binding domain-like"/>
    <property type="match status" value="2"/>
</dbReference>
<dbReference type="NCBIfam" id="NF008323">
    <property type="entry name" value="PRK11114.1-1"/>
    <property type="match status" value="1"/>
</dbReference>
<evidence type="ECO:0000256" key="15">
    <source>
        <dbReference type="RuleBase" id="RU365021"/>
    </source>
</evidence>
<keyword evidence="10 15" id="KW-0812">Transmembrane</keyword>
<evidence type="ECO:0000256" key="12">
    <source>
        <dbReference type="ARBA" id="ARBA00022989"/>
    </source>
</evidence>
<feature type="signal peptide" evidence="15">
    <location>
        <begin position="1"/>
        <end position="27"/>
    </location>
</feature>
<keyword evidence="11 15" id="KW-0135">Cellulose biosynthesis</keyword>
<dbReference type="AlphaFoldDB" id="A0A419N8M6"/>
<evidence type="ECO:0000313" key="17">
    <source>
        <dbReference type="Proteomes" id="UP000284908"/>
    </source>
</evidence>
<proteinExistence type="inferred from homology"/>
<dbReference type="PANTHER" id="PTHR39083:SF1">
    <property type="entry name" value="CYCLIC DI-GMP-BINDING PROTEIN"/>
    <property type="match status" value="1"/>
</dbReference>
<dbReference type="EMBL" id="RAHH01000012">
    <property type="protein sequence ID" value="RJT44029.1"/>
    <property type="molecule type" value="Genomic_DNA"/>
</dbReference>
<dbReference type="GO" id="GO:0006011">
    <property type="term" value="P:UDP-alpha-D-glucose metabolic process"/>
    <property type="evidence" value="ECO:0007669"/>
    <property type="project" value="InterPro"/>
</dbReference>
<evidence type="ECO:0000256" key="4">
    <source>
        <dbReference type="ARBA" id="ARBA00010714"/>
    </source>
</evidence>
<dbReference type="PANTHER" id="PTHR39083">
    <property type="entry name" value="CYCLIC DI-GMP-BINDING PROTEIN"/>
    <property type="match status" value="1"/>
</dbReference>
<evidence type="ECO:0000256" key="2">
    <source>
        <dbReference type="ARBA" id="ARBA00004377"/>
    </source>
</evidence>
<dbReference type="GO" id="GO:0030244">
    <property type="term" value="P:cellulose biosynthetic process"/>
    <property type="evidence" value="ECO:0007669"/>
    <property type="project" value="UniProtKB-KW"/>
</dbReference>
<keyword evidence="15" id="KW-0732">Signal</keyword>
<comment type="function">
    <text evidence="1 15">Binds the cellulose synthase activator, bis-(3'-5') cyclic diguanylic acid (c-di-GMP).</text>
</comment>
<dbReference type="UniPathway" id="UPA00694"/>
<feature type="transmembrane region" description="Helical" evidence="15">
    <location>
        <begin position="756"/>
        <end position="777"/>
    </location>
</feature>
<evidence type="ECO:0000256" key="10">
    <source>
        <dbReference type="ARBA" id="ARBA00022692"/>
    </source>
</evidence>
<dbReference type="GO" id="GO:0005886">
    <property type="term" value="C:plasma membrane"/>
    <property type="evidence" value="ECO:0007669"/>
    <property type="project" value="UniProtKB-SubCell"/>
</dbReference>
<reference evidence="16 17" key="1">
    <citation type="submission" date="2018-09" db="EMBL/GenBank/DDBJ databases">
        <authorList>
            <person name="Le Fleche-Mateos A."/>
        </authorList>
    </citation>
    <scope>NUCLEOTIDE SEQUENCE [LARGE SCALE GENOMIC DNA]</scope>
    <source>
        <strain evidence="16 17">DSM 27399</strain>
    </source>
</reference>
<comment type="caution">
    <text evidence="16">The sequence shown here is derived from an EMBL/GenBank/DDBJ whole genome shotgun (WGS) entry which is preliminary data.</text>
</comment>
<evidence type="ECO:0000256" key="3">
    <source>
        <dbReference type="ARBA" id="ARBA00005186"/>
    </source>
</evidence>
<dbReference type="InterPro" id="IPR018513">
    <property type="entry name" value="Cell_synthase_bac"/>
</dbReference>